<comment type="caution">
    <text evidence="1">The sequence shown here is derived from an EMBL/GenBank/DDBJ whole genome shotgun (WGS) entry which is preliminary data.</text>
</comment>
<name>A0ABD3ZU27_BACIU</name>
<dbReference type="AlphaFoldDB" id="A0ABD3ZU27"/>
<protein>
    <submittedName>
        <fullName evidence="1">Uncharacterized protein</fullName>
    </submittedName>
</protein>
<organism evidence="1 2">
    <name type="scientific">Bacillus subtilis subsp. subtilis</name>
    <dbReference type="NCBI Taxonomy" id="135461"/>
    <lineage>
        <taxon>Bacteria</taxon>
        <taxon>Bacillati</taxon>
        <taxon>Bacillota</taxon>
        <taxon>Bacilli</taxon>
        <taxon>Bacillales</taxon>
        <taxon>Bacillaceae</taxon>
        <taxon>Bacillus</taxon>
    </lineage>
</organism>
<dbReference type="Proteomes" id="UP000031970">
    <property type="component" value="Unassembled WGS sequence"/>
</dbReference>
<reference evidence="1 2" key="1">
    <citation type="submission" date="2014-11" db="EMBL/GenBank/DDBJ databases">
        <title>Draft Genome Sequences of Nine Bacillus subtilis Strains that Form Spores with High Heat-Resistance.</title>
        <authorList>
            <person name="Krawcyk A.O."/>
            <person name="Berendsen E.M."/>
            <person name="de Jong A."/>
            <person name="Holsappel S."/>
            <person name="Eijlander R.T."/>
            <person name="Wells-Bennik M."/>
            <person name="Kuipers O.P."/>
        </authorList>
    </citation>
    <scope>NUCLEOTIDE SEQUENCE [LARGE SCALE GENOMIC DNA]</scope>
    <source>
        <strain evidence="1 2">B4067</strain>
    </source>
</reference>
<evidence type="ECO:0000313" key="2">
    <source>
        <dbReference type="Proteomes" id="UP000031970"/>
    </source>
</evidence>
<dbReference type="EMBL" id="JSXS01000063">
    <property type="protein sequence ID" value="KIL31300.1"/>
    <property type="molecule type" value="Genomic_DNA"/>
</dbReference>
<proteinExistence type="predicted"/>
<evidence type="ECO:0000313" key="1">
    <source>
        <dbReference type="EMBL" id="KIL31300.1"/>
    </source>
</evidence>
<gene>
    <name evidence="1" type="ORF">B4067_2893</name>
</gene>
<sequence>MLARTGEIAGNADVNAPASEWPMTVETELVILARRFIEFSNRSVRASMKIHTLLGKDLVSVCAVATARVKSDVFPLMLVVTRLGIDASSVRAADTARCTSSESASKSTRVL</sequence>
<accession>A0ABD3ZU27</accession>